<dbReference type="EnsemblMetazoa" id="XM_038221422.1">
    <property type="protein sequence ID" value="XP_038077350.1"/>
    <property type="gene ID" value="LOC119745200"/>
</dbReference>
<proteinExistence type="predicted"/>
<evidence type="ECO:0000313" key="2">
    <source>
        <dbReference type="EnsemblMetazoa" id="XP_038077350.1"/>
    </source>
</evidence>
<name>A0A914BN28_PATMI</name>
<evidence type="ECO:0000313" key="3">
    <source>
        <dbReference type="Proteomes" id="UP000887568"/>
    </source>
</evidence>
<evidence type="ECO:0000259" key="1">
    <source>
        <dbReference type="Pfam" id="PF00078"/>
    </source>
</evidence>
<dbReference type="Proteomes" id="UP000887568">
    <property type="component" value="Unplaced"/>
</dbReference>
<dbReference type="OMA" id="DRICAAN"/>
<protein>
    <recommendedName>
        <fullName evidence="1">Reverse transcriptase domain-containing protein</fullName>
    </recommendedName>
</protein>
<organism evidence="2 3">
    <name type="scientific">Patiria miniata</name>
    <name type="common">Bat star</name>
    <name type="synonym">Asterina miniata</name>
    <dbReference type="NCBI Taxonomy" id="46514"/>
    <lineage>
        <taxon>Eukaryota</taxon>
        <taxon>Metazoa</taxon>
        <taxon>Echinodermata</taxon>
        <taxon>Eleutherozoa</taxon>
        <taxon>Asterozoa</taxon>
        <taxon>Asteroidea</taxon>
        <taxon>Valvatacea</taxon>
        <taxon>Valvatida</taxon>
        <taxon>Asterinidae</taxon>
        <taxon>Patiria</taxon>
    </lineage>
</organism>
<dbReference type="OrthoDB" id="10063195at2759"/>
<reference evidence="2" key="1">
    <citation type="submission" date="2022-11" db="UniProtKB">
        <authorList>
            <consortium name="EnsemblMetazoa"/>
        </authorList>
    </citation>
    <scope>IDENTIFICATION</scope>
</reference>
<dbReference type="RefSeq" id="XP_038077350.1">
    <property type="nucleotide sequence ID" value="XM_038221422.1"/>
</dbReference>
<dbReference type="PANTHER" id="PTHR47027:SF26">
    <property type="entry name" value="REVERSE TRANSCRIPTASE DOMAIN-CONTAINING PROTEIN"/>
    <property type="match status" value="1"/>
</dbReference>
<dbReference type="Pfam" id="PF00078">
    <property type="entry name" value="RVT_1"/>
    <property type="match status" value="1"/>
</dbReference>
<dbReference type="InterPro" id="IPR000477">
    <property type="entry name" value="RT_dom"/>
</dbReference>
<dbReference type="AlphaFoldDB" id="A0A914BN28"/>
<feature type="domain" description="Reverse transcriptase" evidence="1">
    <location>
        <begin position="60"/>
        <end position="135"/>
    </location>
</feature>
<sequence length="175" mass="19731">MIFAARQLQEKCQEQHCDLYVTFIDLTKAFDTVSRDGLWKIIEKRLQAVTKVKETIVRDLLFADDCALNASSEQEMQHEVNCFSSACDNFGLTISTKKTEVMHQPAPGKPYQEPHVTVKGQNLKAVDNFTYLGSTLSRGASDDNEVGNRIAKASVAFGRLRQNRVWERRGLSMST</sequence>
<dbReference type="PANTHER" id="PTHR47027">
    <property type="entry name" value="REVERSE TRANSCRIPTASE DOMAIN-CONTAINING PROTEIN"/>
    <property type="match status" value="1"/>
</dbReference>
<keyword evidence="3" id="KW-1185">Reference proteome</keyword>
<accession>A0A914BN28</accession>
<dbReference type="GeneID" id="119745200"/>